<evidence type="ECO:0000256" key="5">
    <source>
        <dbReference type="ARBA" id="ARBA00022630"/>
    </source>
</evidence>
<keyword evidence="5 8" id="KW-0285">Flavoprotein</keyword>
<evidence type="ECO:0000256" key="1">
    <source>
        <dbReference type="ARBA" id="ARBA00001917"/>
    </source>
</evidence>
<evidence type="ECO:0000313" key="11">
    <source>
        <dbReference type="Proteomes" id="UP000469125"/>
    </source>
</evidence>
<dbReference type="GO" id="GO:0016651">
    <property type="term" value="F:oxidoreductase activity, acting on NAD(P)H"/>
    <property type="evidence" value="ECO:0007669"/>
    <property type="project" value="UniProtKB-ARBA"/>
</dbReference>
<dbReference type="RefSeq" id="WP_155668982.1">
    <property type="nucleotide sequence ID" value="NZ_WOCA01000008.1"/>
</dbReference>
<dbReference type="Proteomes" id="UP000469125">
    <property type="component" value="Unassembled WGS sequence"/>
</dbReference>
<evidence type="ECO:0000256" key="7">
    <source>
        <dbReference type="ARBA" id="ARBA00022982"/>
    </source>
</evidence>
<dbReference type="GO" id="GO:0010181">
    <property type="term" value="F:FMN binding"/>
    <property type="evidence" value="ECO:0007669"/>
    <property type="project" value="UniProtKB-UniRule"/>
</dbReference>
<dbReference type="InterPro" id="IPR008254">
    <property type="entry name" value="Flavodoxin/NO_synth"/>
</dbReference>
<dbReference type="EMBL" id="WOCA01000008">
    <property type="protein sequence ID" value="MUK89007.1"/>
    <property type="molecule type" value="Genomic_DNA"/>
</dbReference>
<dbReference type="PANTHER" id="PTHR42809:SF1">
    <property type="entry name" value="FLAVODOXIN 1"/>
    <property type="match status" value="1"/>
</dbReference>
<feature type="domain" description="Flavodoxin-like" evidence="9">
    <location>
        <begin position="4"/>
        <end position="145"/>
    </location>
</feature>
<keyword evidence="6 8" id="KW-0288">FMN</keyword>
<dbReference type="SUPFAM" id="SSF52218">
    <property type="entry name" value="Flavoproteins"/>
    <property type="match status" value="1"/>
</dbReference>
<dbReference type="InterPro" id="IPR010087">
    <property type="entry name" value="Flav_short"/>
</dbReference>
<evidence type="ECO:0000256" key="8">
    <source>
        <dbReference type="RuleBase" id="RU367037"/>
    </source>
</evidence>
<dbReference type="Gene3D" id="3.40.50.360">
    <property type="match status" value="1"/>
</dbReference>
<dbReference type="NCBIfam" id="TIGR01753">
    <property type="entry name" value="flav_short"/>
    <property type="match status" value="1"/>
</dbReference>
<proteinExistence type="inferred from homology"/>
<evidence type="ECO:0000256" key="3">
    <source>
        <dbReference type="ARBA" id="ARBA00005267"/>
    </source>
</evidence>
<evidence type="ECO:0000256" key="6">
    <source>
        <dbReference type="ARBA" id="ARBA00022643"/>
    </source>
</evidence>
<comment type="function">
    <text evidence="2 8">Low-potential electron donor to a number of redox enzymes.</text>
</comment>
<accession>A0A6N8FLY5</accession>
<dbReference type="AlphaFoldDB" id="A0A6N8FLY5"/>
<keyword evidence="11" id="KW-1185">Reference proteome</keyword>
<dbReference type="Pfam" id="PF00258">
    <property type="entry name" value="Flavodoxin_1"/>
    <property type="match status" value="1"/>
</dbReference>
<reference evidence="10 11" key="1">
    <citation type="submission" date="2019-11" db="EMBL/GenBank/DDBJ databases">
        <authorList>
            <person name="Li X."/>
        </authorList>
    </citation>
    <scope>NUCLEOTIDE SEQUENCE [LARGE SCALE GENOMIC DNA]</scope>
    <source>
        <strain evidence="10 11">L9</strain>
    </source>
</reference>
<organism evidence="10 11">
    <name type="scientific">Ornithinibacillus caprae</name>
    <dbReference type="NCBI Taxonomy" id="2678566"/>
    <lineage>
        <taxon>Bacteria</taxon>
        <taxon>Bacillati</taxon>
        <taxon>Bacillota</taxon>
        <taxon>Bacilli</taxon>
        <taxon>Bacillales</taxon>
        <taxon>Bacillaceae</taxon>
        <taxon>Ornithinibacillus</taxon>
    </lineage>
</organism>
<comment type="similarity">
    <text evidence="3 8">Belongs to the flavodoxin family.</text>
</comment>
<dbReference type="InterPro" id="IPR029039">
    <property type="entry name" value="Flavoprotein-like_sf"/>
</dbReference>
<sequence length="154" mass="17763">MGRFLILYTSSTGNTEIMTKVMETYLQERKHEVVMKHFEYDRIDVEELLGYDVILVGTYTWDDGEIPYEVEDFYDELDDIDLSGVHCGVFGSGDTFYDEFCGAVDLMAERLMERGAVVMRERLKVDLEPDREDVKRCERFVANGCQVVKPSDAS</sequence>
<gene>
    <name evidence="10" type="ORF">GMD78_11540</name>
</gene>
<keyword evidence="4 8" id="KW-0813">Transport</keyword>
<comment type="cofactor">
    <cofactor evidence="1 8">
        <name>FMN</name>
        <dbReference type="ChEBI" id="CHEBI:58210"/>
    </cofactor>
</comment>
<evidence type="ECO:0000259" key="9">
    <source>
        <dbReference type="PROSITE" id="PS50902"/>
    </source>
</evidence>
<keyword evidence="7 8" id="KW-0249">Electron transport</keyword>
<dbReference type="NCBIfam" id="NF005216">
    <property type="entry name" value="PRK06703.1"/>
    <property type="match status" value="1"/>
</dbReference>
<dbReference type="InterPro" id="IPR050619">
    <property type="entry name" value="Flavodoxin"/>
</dbReference>
<comment type="caution">
    <text evidence="10">The sequence shown here is derived from an EMBL/GenBank/DDBJ whole genome shotgun (WGS) entry which is preliminary data.</text>
</comment>
<dbReference type="PROSITE" id="PS50902">
    <property type="entry name" value="FLAVODOXIN_LIKE"/>
    <property type="match status" value="1"/>
</dbReference>
<evidence type="ECO:0000256" key="2">
    <source>
        <dbReference type="ARBA" id="ARBA00003297"/>
    </source>
</evidence>
<name>A0A6N8FLY5_9BACI</name>
<dbReference type="PANTHER" id="PTHR42809">
    <property type="entry name" value="FLAVODOXIN 2"/>
    <property type="match status" value="1"/>
</dbReference>
<evidence type="ECO:0000313" key="10">
    <source>
        <dbReference type="EMBL" id="MUK89007.1"/>
    </source>
</evidence>
<dbReference type="GO" id="GO:0009055">
    <property type="term" value="F:electron transfer activity"/>
    <property type="evidence" value="ECO:0007669"/>
    <property type="project" value="UniProtKB-UniRule"/>
</dbReference>
<protein>
    <recommendedName>
        <fullName evidence="8">Flavodoxin</fullName>
    </recommendedName>
</protein>
<evidence type="ECO:0000256" key="4">
    <source>
        <dbReference type="ARBA" id="ARBA00022448"/>
    </source>
</evidence>